<evidence type="ECO:0000313" key="5">
    <source>
        <dbReference type="EMBL" id="MDI1490431.1"/>
    </source>
</evidence>
<comment type="caution">
    <text evidence="5">The sequence shown here is derived from an EMBL/GenBank/DDBJ whole genome shotgun (WGS) entry which is preliminary data.</text>
</comment>
<reference evidence="5" key="1">
    <citation type="journal article" date="2023" name="Genome Biol. Evol.">
        <title>First Whole Genome Sequence and Flow Cytometry Genome Size Data for the Lichen-Forming Fungus Ramalina farinacea (Ascomycota).</title>
        <authorList>
            <person name="Llewellyn T."/>
            <person name="Mian S."/>
            <person name="Hill R."/>
            <person name="Leitch I.J."/>
            <person name="Gaya E."/>
        </authorList>
    </citation>
    <scope>NUCLEOTIDE SEQUENCE</scope>
    <source>
        <strain evidence="5">LIQ254RAFAR</strain>
    </source>
</reference>
<dbReference type="Proteomes" id="UP001161017">
    <property type="component" value="Unassembled WGS sequence"/>
</dbReference>
<dbReference type="PANTHER" id="PTHR11552">
    <property type="entry name" value="GLUCOSE-METHANOL-CHOLINE GMC OXIDOREDUCTASE"/>
    <property type="match status" value="1"/>
</dbReference>
<feature type="compositionally biased region" description="Basic and acidic residues" evidence="3">
    <location>
        <begin position="8"/>
        <end position="20"/>
    </location>
</feature>
<dbReference type="SUPFAM" id="SSF51905">
    <property type="entry name" value="FAD/NAD(P)-binding domain"/>
    <property type="match status" value="1"/>
</dbReference>
<feature type="domain" description="Glucose-methanol-choline oxidoreductase N-terminal" evidence="4">
    <location>
        <begin position="98"/>
        <end position="121"/>
    </location>
</feature>
<protein>
    <recommendedName>
        <fullName evidence="4">Glucose-methanol-choline oxidoreductase N-terminal domain-containing protein</fullName>
    </recommendedName>
</protein>
<evidence type="ECO:0000256" key="3">
    <source>
        <dbReference type="SAM" id="MobiDB-lite"/>
    </source>
</evidence>
<dbReference type="Pfam" id="PF00732">
    <property type="entry name" value="GMC_oxred_N"/>
    <property type="match status" value="1"/>
</dbReference>
<dbReference type="Gene3D" id="3.30.560.10">
    <property type="entry name" value="Glucose Oxidase, domain 3"/>
    <property type="match status" value="1"/>
</dbReference>
<dbReference type="InterPro" id="IPR036188">
    <property type="entry name" value="FAD/NAD-bd_sf"/>
</dbReference>
<evidence type="ECO:0000313" key="6">
    <source>
        <dbReference type="Proteomes" id="UP001161017"/>
    </source>
</evidence>
<keyword evidence="6" id="KW-1185">Reference proteome</keyword>
<dbReference type="EMBL" id="JAPUFD010000011">
    <property type="protein sequence ID" value="MDI1490431.1"/>
    <property type="molecule type" value="Genomic_DNA"/>
</dbReference>
<dbReference type="Gene3D" id="3.50.50.60">
    <property type="entry name" value="FAD/NAD(P)-binding domain"/>
    <property type="match status" value="1"/>
</dbReference>
<proteinExistence type="inferred from homology"/>
<name>A0AA43QPT8_9LECA</name>
<dbReference type="InterPro" id="IPR000172">
    <property type="entry name" value="GMC_OxRdtase_N"/>
</dbReference>
<dbReference type="AlphaFoldDB" id="A0AA43QPT8"/>
<feature type="region of interest" description="Disordered" evidence="3">
    <location>
        <begin position="1"/>
        <end position="25"/>
    </location>
</feature>
<dbReference type="GO" id="GO:0016614">
    <property type="term" value="F:oxidoreductase activity, acting on CH-OH group of donors"/>
    <property type="evidence" value="ECO:0007669"/>
    <property type="project" value="InterPro"/>
</dbReference>
<dbReference type="PANTHER" id="PTHR11552:SF134">
    <property type="entry name" value="GLUCOSE-METHANOL-CHOLINE OXIDOREDUCTASE N-TERMINAL DOMAIN-CONTAINING PROTEIN"/>
    <property type="match status" value="1"/>
</dbReference>
<keyword evidence="2" id="KW-0285">Flavoprotein</keyword>
<accession>A0AA43QPT8</accession>
<gene>
    <name evidence="5" type="ORF">OHK93_001634</name>
</gene>
<evidence type="ECO:0000259" key="4">
    <source>
        <dbReference type="PROSITE" id="PS00623"/>
    </source>
</evidence>
<comment type="similarity">
    <text evidence="1 2">Belongs to the GMC oxidoreductase family.</text>
</comment>
<dbReference type="InterPro" id="IPR012132">
    <property type="entry name" value="GMC_OxRdtase"/>
</dbReference>
<dbReference type="PROSITE" id="PS00623">
    <property type="entry name" value="GMC_OXRED_1"/>
    <property type="match status" value="1"/>
</dbReference>
<organism evidence="5 6">
    <name type="scientific">Ramalina farinacea</name>
    <dbReference type="NCBI Taxonomy" id="258253"/>
    <lineage>
        <taxon>Eukaryota</taxon>
        <taxon>Fungi</taxon>
        <taxon>Dikarya</taxon>
        <taxon>Ascomycota</taxon>
        <taxon>Pezizomycotina</taxon>
        <taxon>Lecanoromycetes</taxon>
        <taxon>OSLEUM clade</taxon>
        <taxon>Lecanoromycetidae</taxon>
        <taxon>Lecanorales</taxon>
        <taxon>Lecanorineae</taxon>
        <taxon>Ramalinaceae</taxon>
        <taxon>Ramalina</taxon>
    </lineage>
</organism>
<dbReference type="GO" id="GO:0050660">
    <property type="term" value="F:flavin adenine dinucleotide binding"/>
    <property type="evidence" value="ECO:0007669"/>
    <property type="project" value="InterPro"/>
</dbReference>
<sequence length="268" mass="29396">MTMSPSQERADFGFGDERGSRRTPLLPGASGCALASTLAKGLPNHQILLLEGGGKNDDKAYTTLAERHWALVAPGYNWGYKTIPQKHLDDREIDQSRGKGLGGSTAINFCVYTRGPEADYDRWADLVGDSDWAWKSSLSRYRRIEKCRQPSTKYQEMVHIATKDHGEDGPVDVAVPDTFEPGFTQYMDAIYKHHPKNLDVNSGNPVGAAIQQNAMVDGQRVSARTAFLKDVPSNLSIKTEITVHKVLFEGKKAVGVEHAGGKSNQAPI</sequence>
<evidence type="ECO:0000256" key="2">
    <source>
        <dbReference type="RuleBase" id="RU003968"/>
    </source>
</evidence>
<evidence type="ECO:0000256" key="1">
    <source>
        <dbReference type="ARBA" id="ARBA00010790"/>
    </source>
</evidence>
<keyword evidence="2" id="KW-0274">FAD</keyword>